<dbReference type="Proteomes" id="UP000018861">
    <property type="component" value="Unassembled WGS sequence"/>
</dbReference>
<dbReference type="GO" id="GO:0003677">
    <property type="term" value="F:DNA binding"/>
    <property type="evidence" value="ECO:0007669"/>
    <property type="project" value="UniProtKB-KW"/>
</dbReference>
<reference evidence="4 5" key="1">
    <citation type="journal article" date="2014" name="Genome Announc.">
        <title>Draft Genome Sequences of Three Strains of Bacteroides pyogenes Isolated from a Cat and Swine.</title>
        <authorList>
            <person name="Sakamoto M."/>
            <person name="Oshima K."/>
            <person name="Suda W."/>
            <person name="Kitamura K."/>
            <person name="Iida T."/>
            <person name="Hattori M."/>
            <person name="Ohkuma M."/>
        </authorList>
    </citation>
    <scope>NUCLEOTIDE SEQUENCE [LARGE SCALE GENOMIC DNA]</scope>
    <source>
        <strain evidence="4 5">JCM 6292</strain>
    </source>
</reference>
<evidence type="ECO:0000313" key="5">
    <source>
        <dbReference type="Proteomes" id="UP000018861"/>
    </source>
</evidence>
<organism evidence="4 5">
    <name type="scientific">Bacteroides pyogenes JCM 6292</name>
    <dbReference type="NCBI Taxonomy" id="1235809"/>
    <lineage>
        <taxon>Bacteria</taxon>
        <taxon>Pseudomonadati</taxon>
        <taxon>Bacteroidota</taxon>
        <taxon>Bacteroidia</taxon>
        <taxon>Bacteroidales</taxon>
        <taxon>Bacteroidaceae</taxon>
        <taxon>Bacteroides</taxon>
    </lineage>
</organism>
<comment type="caution">
    <text evidence="4">The sequence shown here is derived from an EMBL/GenBank/DDBJ whole genome shotgun (WGS) entry which is preliminary data.</text>
</comment>
<sequence length="170" mass="18705">MQNYIVVSRKNLQKPQEAPKFYAMARSGRKVSVKDVCKRISERSSYSKGELEGCIGEFLLEILNVLSEGNIVQLGDLGNFRMSIKTGTPTKTEKEFTTSCIKQGRVLFYPGNDLRKLCKTMDFTLYKPDAKAETEGKPKPPATSGENAHGGSGSGHSEAPDPDYNPSLSH</sequence>
<gene>
    <name evidence="4" type="ORF">JCM6292_1036</name>
</gene>
<evidence type="ECO:0000313" key="4">
    <source>
        <dbReference type="EMBL" id="GAE14844.1"/>
    </source>
</evidence>
<protein>
    <recommendedName>
        <fullName evidence="3">HU domain-containing protein</fullName>
    </recommendedName>
</protein>
<proteinExistence type="predicted"/>
<dbReference type="EMBL" id="BAIQ01000008">
    <property type="protein sequence ID" value="GAE14844.1"/>
    <property type="molecule type" value="Genomic_DNA"/>
</dbReference>
<feature type="compositionally biased region" description="Basic and acidic residues" evidence="2">
    <location>
        <begin position="129"/>
        <end position="138"/>
    </location>
</feature>
<feature type="region of interest" description="Disordered" evidence="2">
    <location>
        <begin position="129"/>
        <end position="170"/>
    </location>
</feature>
<dbReference type="InterPro" id="IPR041607">
    <property type="entry name" value="HU-HIG"/>
</dbReference>
<evidence type="ECO:0000256" key="1">
    <source>
        <dbReference type="ARBA" id="ARBA00023125"/>
    </source>
</evidence>
<dbReference type="InterPro" id="IPR010992">
    <property type="entry name" value="IHF-like_DNA-bd_dom_sf"/>
</dbReference>
<dbReference type="NCBIfam" id="TIGR01201">
    <property type="entry name" value="HU_rel"/>
    <property type="match status" value="1"/>
</dbReference>
<dbReference type="Gene3D" id="4.10.520.10">
    <property type="entry name" value="IHF-like DNA-binding proteins"/>
    <property type="match status" value="1"/>
</dbReference>
<evidence type="ECO:0000256" key="2">
    <source>
        <dbReference type="SAM" id="MobiDB-lite"/>
    </source>
</evidence>
<feature type="domain" description="HU" evidence="3">
    <location>
        <begin position="3"/>
        <end position="124"/>
    </location>
</feature>
<evidence type="ECO:0000259" key="3">
    <source>
        <dbReference type="Pfam" id="PF18291"/>
    </source>
</evidence>
<dbReference type="Pfam" id="PF18291">
    <property type="entry name" value="HU-HIG"/>
    <property type="match status" value="1"/>
</dbReference>
<keyword evidence="1" id="KW-0238">DNA-binding</keyword>
<dbReference type="SUPFAM" id="SSF47729">
    <property type="entry name" value="IHF-like DNA-binding proteins"/>
    <property type="match status" value="1"/>
</dbReference>
<name>W4P6Q5_9BACE</name>
<dbReference type="InterPro" id="IPR005902">
    <property type="entry name" value="HU_DNA-bd_put"/>
</dbReference>
<dbReference type="AlphaFoldDB" id="W4P6Q5"/>
<accession>W4P6Q5</accession>